<name>A0A0G4KVV5_VERLO</name>
<gene>
    <name evidence="1" type="ORF">BN1708_010873</name>
</gene>
<sequence>MVGSTSATGFGFNSAPRRQFRRWATQDEANGLGVSRKKEEMTCLNERATISWIAISLRHWSRGSVLILKLAHQVRNDSIGQILAGDTNIFLVSLEFRFLVRSLRQLAAEGVGVKSELELREIDAVFLLLGSCLSFGRFACAVGSRGLLCRVLRGFLLRLSALRELFINPLLHLLPAEGFDKLGTQHGHAPGDVQGCDSVKIEHVLASISSHQALSLNTGLQVDAFALLVPNWMLLNPQRTGQFLKDRDEAIIRSYNILAFHSAVVDLILTRLTGFKNAGNNALANDTLSEVVDDNCCSSEEAVNVQLVH</sequence>
<evidence type="ECO:0000313" key="2">
    <source>
        <dbReference type="Proteomes" id="UP000044602"/>
    </source>
</evidence>
<dbReference type="AlphaFoldDB" id="A0A0G4KVV5"/>
<dbReference type="Proteomes" id="UP000044602">
    <property type="component" value="Unassembled WGS sequence"/>
</dbReference>
<keyword evidence="2" id="KW-1185">Reference proteome</keyword>
<accession>A0A0G4KVV5</accession>
<organism evidence="1 2">
    <name type="scientific">Verticillium longisporum</name>
    <name type="common">Verticillium dahliae var. longisporum</name>
    <dbReference type="NCBI Taxonomy" id="100787"/>
    <lineage>
        <taxon>Eukaryota</taxon>
        <taxon>Fungi</taxon>
        <taxon>Dikarya</taxon>
        <taxon>Ascomycota</taxon>
        <taxon>Pezizomycotina</taxon>
        <taxon>Sordariomycetes</taxon>
        <taxon>Hypocreomycetidae</taxon>
        <taxon>Glomerellales</taxon>
        <taxon>Plectosphaerellaceae</taxon>
        <taxon>Verticillium</taxon>
    </lineage>
</organism>
<dbReference type="EMBL" id="CVQH01004780">
    <property type="protein sequence ID" value="CRK13580.1"/>
    <property type="molecule type" value="Genomic_DNA"/>
</dbReference>
<evidence type="ECO:0000313" key="1">
    <source>
        <dbReference type="EMBL" id="CRK13580.1"/>
    </source>
</evidence>
<protein>
    <submittedName>
        <fullName evidence="1">Uncharacterized protein</fullName>
    </submittedName>
</protein>
<proteinExistence type="predicted"/>
<reference evidence="1 2" key="1">
    <citation type="submission" date="2015-05" db="EMBL/GenBank/DDBJ databases">
        <authorList>
            <person name="Wang D.B."/>
            <person name="Wang M."/>
        </authorList>
    </citation>
    <scope>NUCLEOTIDE SEQUENCE [LARGE SCALE GENOMIC DNA]</scope>
    <source>
        <strain evidence="1">VL1</strain>
    </source>
</reference>